<dbReference type="InterPro" id="IPR019887">
    <property type="entry name" value="Tscrpt_reg_AsnC/Lrp_C"/>
</dbReference>
<dbReference type="InterPro" id="IPR036388">
    <property type="entry name" value="WH-like_DNA-bd_sf"/>
</dbReference>
<keyword evidence="3" id="KW-0804">Transcription</keyword>
<dbReference type="InterPro" id="IPR019888">
    <property type="entry name" value="Tscrpt_reg_AsnC-like"/>
</dbReference>
<dbReference type="InterPro" id="IPR011008">
    <property type="entry name" value="Dimeric_a/b-barrel"/>
</dbReference>
<dbReference type="EMBL" id="SSWX01000016">
    <property type="protein sequence ID" value="THJ32221.1"/>
    <property type="molecule type" value="Genomic_DNA"/>
</dbReference>
<keyword evidence="1" id="KW-0805">Transcription regulation</keyword>
<dbReference type="GO" id="GO:0043565">
    <property type="term" value="F:sequence-specific DNA binding"/>
    <property type="evidence" value="ECO:0007669"/>
    <property type="project" value="InterPro"/>
</dbReference>
<organism evidence="5 6">
    <name type="scientific">Lampropedia aestuarii</name>
    <dbReference type="NCBI Taxonomy" id="2562762"/>
    <lineage>
        <taxon>Bacteria</taxon>
        <taxon>Pseudomonadati</taxon>
        <taxon>Pseudomonadota</taxon>
        <taxon>Betaproteobacteria</taxon>
        <taxon>Burkholderiales</taxon>
        <taxon>Comamonadaceae</taxon>
        <taxon>Lampropedia</taxon>
    </lineage>
</organism>
<dbReference type="RefSeq" id="WP_136406980.1">
    <property type="nucleotide sequence ID" value="NZ_JARXRQ010000005.1"/>
</dbReference>
<evidence type="ECO:0000256" key="1">
    <source>
        <dbReference type="ARBA" id="ARBA00023015"/>
    </source>
</evidence>
<evidence type="ECO:0000256" key="2">
    <source>
        <dbReference type="ARBA" id="ARBA00023125"/>
    </source>
</evidence>
<dbReference type="PRINTS" id="PR00033">
    <property type="entry name" value="HTHASNC"/>
</dbReference>
<dbReference type="Proteomes" id="UP000306236">
    <property type="component" value="Unassembled WGS sequence"/>
</dbReference>
<comment type="caution">
    <text evidence="5">The sequence shown here is derived from an EMBL/GenBank/DDBJ whole genome shotgun (WGS) entry which is preliminary data.</text>
</comment>
<dbReference type="GO" id="GO:0043200">
    <property type="term" value="P:response to amino acid"/>
    <property type="evidence" value="ECO:0007669"/>
    <property type="project" value="TreeGrafter"/>
</dbReference>
<reference evidence="5 6" key="1">
    <citation type="submission" date="2019-04" db="EMBL/GenBank/DDBJ databases">
        <title>Lampropedia sp YIM MLB12 draf genome.</title>
        <authorList>
            <person name="Wang Y.-X."/>
        </authorList>
    </citation>
    <scope>NUCLEOTIDE SEQUENCE [LARGE SCALE GENOMIC DNA]</scope>
    <source>
        <strain evidence="5 6">YIM MLB12</strain>
    </source>
</reference>
<dbReference type="GO" id="GO:0005829">
    <property type="term" value="C:cytosol"/>
    <property type="evidence" value="ECO:0007669"/>
    <property type="project" value="TreeGrafter"/>
</dbReference>
<evidence type="ECO:0000313" key="6">
    <source>
        <dbReference type="Proteomes" id="UP000306236"/>
    </source>
</evidence>
<sequence length="164" mass="18366">MNEKLDSIDRKLLALVQQDASISNQALAALVHVSPATCLRRMQRLRESGVLERQVALVNPWALAEATGQPPALTCFIEVSLDRQDAEAMQAFEDAVLQFEQVQQCWRVASGPDFVMVVQVLTMEHYQQLVQALLKQSNAVRNVKAYFATKRVKYNTQVVLPAQA</sequence>
<dbReference type="SMART" id="SM00344">
    <property type="entry name" value="HTH_ASNC"/>
    <property type="match status" value="1"/>
</dbReference>
<evidence type="ECO:0000259" key="4">
    <source>
        <dbReference type="PROSITE" id="PS50956"/>
    </source>
</evidence>
<dbReference type="Gene3D" id="3.30.70.920">
    <property type="match status" value="1"/>
</dbReference>
<name>A0A4S5BMY6_9BURK</name>
<keyword evidence="2" id="KW-0238">DNA-binding</keyword>
<dbReference type="InterPro" id="IPR000485">
    <property type="entry name" value="AsnC-type_HTH_dom"/>
</dbReference>
<dbReference type="PANTHER" id="PTHR30154">
    <property type="entry name" value="LEUCINE-RESPONSIVE REGULATORY PROTEIN"/>
    <property type="match status" value="1"/>
</dbReference>
<evidence type="ECO:0000313" key="5">
    <source>
        <dbReference type="EMBL" id="THJ32221.1"/>
    </source>
</evidence>
<protein>
    <submittedName>
        <fullName evidence="5">Lrp/AsnC family transcriptional regulator</fullName>
    </submittedName>
</protein>
<dbReference type="Pfam" id="PF13404">
    <property type="entry name" value="HTH_AsnC-type"/>
    <property type="match status" value="1"/>
</dbReference>
<dbReference type="OrthoDB" id="9091488at2"/>
<accession>A0A4S5BMY6</accession>
<gene>
    <name evidence="5" type="ORF">E8K88_12345</name>
</gene>
<evidence type="ECO:0000256" key="3">
    <source>
        <dbReference type="ARBA" id="ARBA00023163"/>
    </source>
</evidence>
<dbReference type="Pfam" id="PF01037">
    <property type="entry name" value="AsnC_trans_reg"/>
    <property type="match status" value="1"/>
</dbReference>
<dbReference type="Gene3D" id="1.10.10.10">
    <property type="entry name" value="Winged helix-like DNA-binding domain superfamily/Winged helix DNA-binding domain"/>
    <property type="match status" value="1"/>
</dbReference>
<dbReference type="PROSITE" id="PS50956">
    <property type="entry name" value="HTH_ASNC_2"/>
    <property type="match status" value="1"/>
</dbReference>
<keyword evidence="6" id="KW-1185">Reference proteome</keyword>
<dbReference type="PANTHER" id="PTHR30154:SF34">
    <property type="entry name" value="TRANSCRIPTIONAL REGULATOR AZLB"/>
    <property type="match status" value="1"/>
</dbReference>
<dbReference type="InterPro" id="IPR036390">
    <property type="entry name" value="WH_DNA-bd_sf"/>
</dbReference>
<dbReference type="SUPFAM" id="SSF46785">
    <property type="entry name" value="Winged helix' DNA-binding domain"/>
    <property type="match status" value="1"/>
</dbReference>
<feature type="domain" description="HTH asnC-type" evidence="4">
    <location>
        <begin position="5"/>
        <end position="70"/>
    </location>
</feature>
<proteinExistence type="predicted"/>
<dbReference type="SUPFAM" id="SSF54909">
    <property type="entry name" value="Dimeric alpha+beta barrel"/>
    <property type="match status" value="1"/>
</dbReference>
<dbReference type="AlphaFoldDB" id="A0A4S5BMY6"/>